<gene>
    <name evidence="2" type="ORF">GCM10011399_31130</name>
</gene>
<feature type="region of interest" description="Disordered" evidence="1">
    <location>
        <begin position="323"/>
        <end position="358"/>
    </location>
</feature>
<sequence>MNVPSNDVADGGAPSTSAPSTVAPSTASPGTTDGGAAGGSAAELSIVVDLYHLPPAQFTAARNARAKEIVAAGDRPLAQAVRGLSRPSASAWALNRLTADDGEAKDEVVRLGDALRDAQQNPNRETLSELATQRRALIARATKSIERLAAENEVALSASALIEVEQTLAAALADQNAASAAFSGRLVRPLQSIGLDEVDLSGAVGGPDAEPMVSPKHPSSKGASSATDINEAESTGSAQASHTRGRDHDRRAEREQARRLAAEAEDAATTAENSMHETQVALSEVESSRAHVNNEAADLTAQIAQLQARVDALQHQLNELSTSRKALSAQLSERKAEARRLRQEAAEAQTREETLEAP</sequence>
<feature type="compositionally biased region" description="Basic and acidic residues" evidence="1">
    <location>
        <begin position="332"/>
        <end position="358"/>
    </location>
</feature>
<evidence type="ECO:0000313" key="2">
    <source>
        <dbReference type="EMBL" id="GGF35919.1"/>
    </source>
</evidence>
<dbReference type="AlphaFoldDB" id="A0A917EZR6"/>
<dbReference type="Proteomes" id="UP000598775">
    <property type="component" value="Unassembled WGS sequence"/>
</dbReference>
<feature type="region of interest" description="Disordered" evidence="1">
    <location>
        <begin position="1"/>
        <end position="39"/>
    </location>
</feature>
<comment type="caution">
    <text evidence="2">The sequence shown here is derived from an EMBL/GenBank/DDBJ whole genome shotgun (WGS) entry which is preliminary data.</text>
</comment>
<proteinExistence type="predicted"/>
<feature type="compositionally biased region" description="Polar residues" evidence="1">
    <location>
        <begin position="221"/>
        <end position="242"/>
    </location>
</feature>
<evidence type="ECO:0000313" key="3">
    <source>
        <dbReference type="Proteomes" id="UP000598775"/>
    </source>
</evidence>
<feature type="compositionally biased region" description="Basic and acidic residues" evidence="1">
    <location>
        <begin position="244"/>
        <end position="262"/>
    </location>
</feature>
<name>A0A917EZR6_9MICO</name>
<evidence type="ECO:0000256" key="1">
    <source>
        <dbReference type="SAM" id="MobiDB-lite"/>
    </source>
</evidence>
<accession>A0A917EZR6</accession>
<dbReference type="RefSeq" id="WP_188679895.1">
    <property type="nucleotide sequence ID" value="NZ_BMGP01000006.1"/>
</dbReference>
<keyword evidence="3" id="KW-1185">Reference proteome</keyword>
<reference evidence="2 3" key="1">
    <citation type="journal article" date="2014" name="Int. J. Syst. Evol. Microbiol.">
        <title>Complete genome sequence of Corynebacterium casei LMG S-19264T (=DSM 44701T), isolated from a smear-ripened cheese.</title>
        <authorList>
            <consortium name="US DOE Joint Genome Institute (JGI-PGF)"/>
            <person name="Walter F."/>
            <person name="Albersmeier A."/>
            <person name="Kalinowski J."/>
            <person name="Ruckert C."/>
        </authorList>
    </citation>
    <scope>NUCLEOTIDE SEQUENCE [LARGE SCALE GENOMIC DNA]</scope>
    <source>
        <strain evidence="2 3">CGMCC 1.12976</strain>
    </source>
</reference>
<protein>
    <submittedName>
        <fullName evidence="2">Uncharacterized protein</fullName>
    </submittedName>
</protein>
<feature type="compositionally biased region" description="Low complexity" evidence="1">
    <location>
        <begin position="13"/>
        <end position="31"/>
    </location>
</feature>
<organism evidence="2 3">
    <name type="scientific">Subtercola lobariae</name>
    <dbReference type="NCBI Taxonomy" id="1588641"/>
    <lineage>
        <taxon>Bacteria</taxon>
        <taxon>Bacillati</taxon>
        <taxon>Actinomycetota</taxon>
        <taxon>Actinomycetes</taxon>
        <taxon>Micrococcales</taxon>
        <taxon>Microbacteriaceae</taxon>
        <taxon>Subtercola</taxon>
    </lineage>
</organism>
<feature type="region of interest" description="Disordered" evidence="1">
    <location>
        <begin position="201"/>
        <end position="276"/>
    </location>
</feature>
<dbReference type="EMBL" id="BMGP01000006">
    <property type="protein sequence ID" value="GGF35919.1"/>
    <property type="molecule type" value="Genomic_DNA"/>
</dbReference>